<proteinExistence type="predicted"/>
<dbReference type="Proteomes" id="UP000253094">
    <property type="component" value="Unassembled WGS sequence"/>
</dbReference>
<dbReference type="AlphaFoldDB" id="A0A367EUV0"/>
<comment type="caution">
    <text evidence="2">The sequence shown here is derived from an EMBL/GenBank/DDBJ whole genome shotgun (WGS) entry which is preliminary data.</text>
</comment>
<dbReference type="Gene3D" id="3.10.450.50">
    <property type="match status" value="1"/>
</dbReference>
<reference evidence="2 3" key="1">
    <citation type="submission" date="2018-06" db="EMBL/GenBank/DDBJ databases">
        <title>Sphaerisporangium craniellae sp. nov., isolated from a marine sponge in the South China Sea.</title>
        <authorList>
            <person name="Li L."/>
        </authorList>
    </citation>
    <scope>NUCLEOTIDE SEQUENCE [LARGE SCALE GENOMIC DNA]</scope>
    <source>
        <strain evidence="2 3">CCTCC AA 208026</strain>
    </source>
</reference>
<protein>
    <submittedName>
        <fullName evidence="2">Nuclear transport factor 2 family protein</fullName>
    </submittedName>
</protein>
<name>A0A367EUV0_9ACTN</name>
<dbReference type="InterPro" id="IPR032710">
    <property type="entry name" value="NTF2-like_dom_sf"/>
</dbReference>
<evidence type="ECO:0000259" key="1">
    <source>
        <dbReference type="Pfam" id="PF12680"/>
    </source>
</evidence>
<dbReference type="RefSeq" id="WP_114033371.1">
    <property type="nucleotide sequence ID" value="NZ_QOIL01000029.1"/>
</dbReference>
<dbReference type="SUPFAM" id="SSF54427">
    <property type="entry name" value="NTF2-like"/>
    <property type="match status" value="1"/>
</dbReference>
<organism evidence="2 3">
    <name type="scientific">Sphaerisporangium album</name>
    <dbReference type="NCBI Taxonomy" id="509200"/>
    <lineage>
        <taxon>Bacteria</taxon>
        <taxon>Bacillati</taxon>
        <taxon>Actinomycetota</taxon>
        <taxon>Actinomycetes</taxon>
        <taxon>Streptosporangiales</taxon>
        <taxon>Streptosporangiaceae</taxon>
        <taxon>Sphaerisporangium</taxon>
    </lineage>
</organism>
<dbReference type="OrthoDB" id="4942966at2"/>
<dbReference type="Pfam" id="PF12680">
    <property type="entry name" value="SnoaL_2"/>
    <property type="match status" value="1"/>
</dbReference>
<evidence type="ECO:0000313" key="3">
    <source>
        <dbReference type="Proteomes" id="UP000253094"/>
    </source>
</evidence>
<accession>A0A367EUV0</accession>
<evidence type="ECO:0000313" key="2">
    <source>
        <dbReference type="EMBL" id="RCG21894.1"/>
    </source>
</evidence>
<dbReference type="EMBL" id="QOIL01000029">
    <property type="protein sequence ID" value="RCG21894.1"/>
    <property type="molecule type" value="Genomic_DNA"/>
</dbReference>
<gene>
    <name evidence="2" type="ORF">DQ384_36070</name>
</gene>
<dbReference type="InterPro" id="IPR037401">
    <property type="entry name" value="SnoaL-like"/>
</dbReference>
<sequence>MDTREAAERFARTWQSGWAAHDAGLIGTLFAEGCVHRSMPFRPVHRGRVEVLDYIRWSFASERATDVRFGVPIVDGDRAFVEYRVFLVESEGDKPVTLAGCAVVRFGEDGLAVEVRDYWHVADGHQDPQGDLFL</sequence>
<keyword evidence="3" id="KW-1185">Reference proteome</keyword>
<feature type="domain" description="SnoaL-like" evidence="1">
    <location>
        <begin position="12"/>
        <end position="114"/>
    </location>
</feature>